<gene>
    <name evidence="2" type="ORF">I6L55_08200</name>
</gene>
<dbReference type="Proteomes" id="UP000683520">
    <property type="component" value="Chromosome"/>
</dbReference>
<evidence type="ECO:0000256" key="1">
    <source>
        <dbReference type="SAM" id="MobiDB-lite"/>
    </source>
</evidence>
<dbReference type="EMBL" id="CP077302">
    <property type="protein sequence ID" value="QXB17874.1"/>
    <property type="molecule type" value="Genomic_DNA"/>
</dbReference>
<proteinExistence type="predicted"/>
<sequence length="214" mass="24654">MGQIQIQGPQVPLLVDVVMNRLQDVMDRNAELERALSDVPRSPAVDAQRLEALEEEWRQMSNKYEAAHNDNLRLKEQVKKAEQERRSALDSARVLRGKHQKSADELADLRKQLLEERETKRRTIKRETAVAQEHADEERKAREEAERALAKSEASLKTLQSRTKRAGDPAFWRSLQNHVDVAVTQFEENAGKSFTALRRAQHLLETRGDDDQEK</sequence>
<reference evidence="2 3" key="1">
    <citation type="submission" date="2021-06" db="EMBL/GenBank/DDBJ databases">
        <title>FDA dAtabase for Regulatory Grade micrObial Sequences (FDA-ARGOS): Supporting development and validation of Infectious Disease Dx tests.</title>
        <authorList>
            <person name="Sproer C."/>
            <person name="Gronow S."/>
            <person name="Severitt S."/>
            <person name="Schroder I."/>
            <person name="Tallon L."/>
            <person name="Sadzewicz L."/>
            <person name="Zhao X."/>
            <person name="Boylan J."/>
            <person name="Ott S."/>
            <person name="Bowen H."/>
            <person name="Vavikolanu K."/>
            <person name="Mehta A."/>
            <person name="Aluvathingal J."/>
            <person name="Nadendla S."/>
            <person name="Lowell S."/>
            <person name="Myers T."/>
            <person name="Yan Y."/>
        </authorList>
    </citation>
    <scope>NUCLEOTIDE SEQUENCE [LARGE SCALE GENOMIC DNA]</scope>
    <source>
        <strain evidence="2 3">FDAARGOS 1425</strain>
    </source>
</reference>
<feature type="region of interest" description="Disordered" evidence="1">
    <location>
        <begin position="128"/>
        <end position="169"/>
    </location>
</feature>
<accession>A0ABX8KVI2</accession>
<keyword evidence="3" id="KW-1185">Reference proteome</keyword>
<dbReference type="GeneID" id="92750158"/>
<organism evidence="2 3">
    <name type="scientific">Corynebacterium coyleae</name>
    <dbReference type="NCBI Taxonomy" id="53374"/>
    <lineage>
        <taxon>Bacteria</taxon>
        <taxon>Bacillati</taxon>
        <taxon>Actinomycetota</taxon>
        <taxon>Actinomycetes</taxon>
        <taxon>Mycobacteriales</taxon>
        <taxon>Corynebacteriaceae</taxon>
        <taxon>Corynebacterium</taxon>
    </lineage>
</organism>
<dbReference type="RefSeq" id="WP_092101732.1">
    <property type="nucleotide sequence ID" value="NZ_CP047198.1"/>
</dbReference>
<feature type="compositionally biased region" description="Basic and acidic residues" evidence="1">
    <location>
        <begin position="128"/>
        <end position="150"/>
    </location>
</feature>
<evidence type="ECO:0000313" key="3">
    <source>
        <dbReference type="Proteomes" id="UP000683520"/>
    </source>
</evidence>
<protein>
    <submittedName>
        <fullName evidence="2">Uncharacterized protein</fullName>
    </submittedName>
</protein>
<evidence type="ECO:0000313" key="2">
    <source>
        <dbReference type="EMBL" id="QXB17874.1"/>
    </source>
</evidence>
<name>A0ABX8KVI2_9CORY</name>